<dbReference type="Proteomes" id="UP001169217">
    <property type="component" value="Unassembled WGS sequence"/>
</dbReference>
<comment type="caution">
    <text evidence="2">The sequence shown here is derived from an EMBL/GenBank/DDBJ whole genome shotgun (WGS) entry which is preliminary data.</text>
</comment>
<dbReference type="EMBL" id="JARUPT010000420">
    <property type="protein sequence ID" value="KAK0371750.1"/>
    <property type="molecule type" value="Genomic_DNA"/>
</dbReference>
<organism evidence="2 3">
    <name type="scientific">Colletotrichum limetticola</name>
    <dbReference type="NCBI Taxonomy" id="1209924"/>
    <lineage>
        <taxon>Eukaryota</taxon>
        <taxon>Fungi</taxon>
        <taxon>Dikarya</taxon>
        <taxon>Ascomycota</taxon>
        <taxon>Pezizomycotina</taxon>
        <taxon>Sordariomycetes</taxon>
        <taxon>Hypocreomycetidae</taxon>
        <taxon>Glomerellales</taxon>
        <taxon>Glomerellaceae</taxon>
        <taxon>Colletotrichum</taxon>
        <taxon>Colletotrichum acutatum species complex</taxon>
    </lineage>
</organism>
<proteinExistence type="predicted"/>
<feature type="region of interest" description="Disordered" evidence="1">
    <location>
        <begin position="44"/>
        <end position="101"/>
    </location>
</feature>
<keyword evidence="3" id="KW-1185">Reference proteome</keyword>
<name>A0ABQ9PJ04_9PEZI</name>
<gene>
    <name evidence="2" type="ORF">CLIM01_10904</name>
</gene>
<accession>A0ABQ9PJ04</accession>
<sequence length="101" mass="11559">MRFQIRQAILQLLGKGQVVTHHLTVQPTFQIRMMIPSNRNITRAGRFWRNGPSRNSKKKTPRLHAPSAITRSSDRSTYDNARLTLTKRKPKSSCSKTKSGK</sequence>
<evidence type="ECO:0000313" key="3">
    <source>
        <dbReference type="Proteomes" id="UP001169217"/>
    </source>
</evidence>
<evidence type="ECO:0000256" key="1">
    <source>
        <dbReference type="SAM" id="MobiDB-lite"/>
    </source>
</evidence>
<reference evidence="2" key="1">
    <citation type="submission" date="2023-04" db="EMBL/GenBank/DDBJ databases">
        <title>Colletotrichum limetticola genome sequence.</title>
        <authorList>
            <person name="Baroncelli R."/>
        </authorList>
    </citation>
    <scope>NUCLEOTIDE SEQUENCE</scope>
    <source>
        <strain evidence="2">KLA-Anderson</strain>
    </source>
</reference>
<evidence type="ECO:0000313" key="2">
    <source>
        <dbReference type="EMBL" id="KAK0371750.1"/>
    </source>
</evidence>
<protein>
    <submittedName>
        <fullName evidence="2">Uncharacterized protein</fullName>
    </submittedName>
</protein>
<feature type="compositionally biased region" description="Polar residues" evidence="1">
    <location>
        <begin position="92"/>
        <end position="101"/>
    </location>
</feature>